<protein>
    <submittedName>
        <fullName evidence="1">Uncharacterized protein</fullName>
    </submittedName>
</protein>
<accession>A0A218W8F0</accession>
<organism evidence="1 2">
    <name type="scientific">Punica granatum</name>
    <name type="common">Pomegranate</name>
    <dbReference type="NCBI Taxonomy" id="22663"/>
    <lineage>
        <taxon>Eukaryota</taxon>
        <taxon>Viridiplantae</taxon>
        <taxon>Streptophyta</taxon>
        <taxon>Embryophyta</taxon>
        <taxon>Tracheophyta</taxon>
        <taxon>Spermatophyta</taxon>
        <taxon>Magnoliopsida</taxon>
        <taxon>eudicotyledons</taxon>
        <taxon>Gunneridae</taxon>
        <taxon>Pentapetalae</taxon>
        <taxon>rosids</taxon>
        <taxon>malvids</taxon>
        <taxon>Myrtales</taxon>
        <taxon>Lythraceae</taxon>
        <taxon>Punica</taxon>
    </lineage>
</organism>
<dbReference type="Proteomes" id="UP000197138">
    <property type="component" value="Unassembled WGS sequence"/>
</dbReference>
<evidence type="ECO:0000313" key="2">
    <source>
        <dbReference type="Proteomes" id="UP000197138"/>
    </source>
</evidence>
<proteinExistence type="predicted"/>
<dbReference type="EMBL" id="MTKT01004983">
    <property type="protein sequence ID" value="OWM68461.1"/>
    <property type="molecule type" value="Genomic_DNA"/>
</dbReference>
<comment type="caution">
    <text evidence="1">The sequence shown here is derived from an EMBL/GenBank/DDBJ whole genome shotgun (WGS) entry which is preliminary data.</text>
</comment>
<reference evidence="2" key="1">
    <citation type="journal article" date="2017" name="Plant J.">
        <title>The pomegranate (Punica granatum L.) genome and the genomics of punicalagin biosynthesis.</title>
        <authorList>
            <person name="Qin G."/>
            <person name="Xu C."/>
            <person name="Ming R."/>
            <person name="Tang H."/>
            <person name="Guyot R."/>
            <person name="Kramer E.M."/>
            <person name="Hu Y."/>
            <person name="Yi X."/>
            <person name="Qi Y."/>
            <person name="Xu X."/>
            <person name="Gao Z."/>
            <person name="Pan H."/>
            <person name="Jian J."/>
            <person name="Tian Y."/>
            <person name="Yue Z."/>
            <person name="Xu Y."/>
        </authorList>
    </citation>
    <scope>NUCLEOTIDE SEQUENCE [LARGE SCALE GENOMIC DNA]</scope>
    <source>
        <strain evidence="2">cv. Dabenzi</strain>
    </source>
</reference>
<gene>
    <name evidence="1" type="ORF">CDL15_Pgr026431</name>
</gene>
<dbReference type="AlphaFoldDB" id="A0A218W8F0"/>
<evidence type="ECO:0000313" key="1">
    <source>
        <dbReference type="EMBL" id="OWM68461.1"/>
    </source>
</evidence>
<name>A0A218W8F0_PUNGR</name>
<sequence>MIGQSRGGGTRLGTGKVPRDPILECSRSACWELQMPKLTLEMDLGGRKHVGYEVWLKSAKVGWRSPENGIGLALFCPVSGLRRGCTNSGVSTPFWPTGFLHENLRSKPELLFISRQSEANMRAQSHKPQKKSWVH</sequence>